<dbReference type="EMBL" id="CAXLJM020000089">
    <property type="protein sequence ID" value="CAL8131605.1"/>
    <property type="molecule type" value="Genomic_DNA"/>
</dbReference>
<evidence type="ECO:0000313" key="2">
    <source>
        <dbReference type="EMBL" id="CAL8131605.1"/>
    </source>
</evidence>
<dbReference type="PANTHER" id="PTHR22948">
    <property type="entry name" value="TUDOR DOMAIN CONTAINING PROTEIN"/>
    <property type="match status" value="1"/>
</dbReference>
<dbReference type="InterPro" id="IPR002999">
    <property type="entry name" value="Tudor"/>
</dbReference>
<dbReference type="PANTHER" id="PTHR22948:SF76">
    <property type="entry name" value="FI20010P1-RELATED"/>
    <property type="match status" value="1"/>
</dbReference>
<evidence type="ECO:0000313" key="3">
    <source>
        <dbReference type="Proteomes" id="UP001642540"/>
    </source>
</evidence>
<feature type="domain" description="Tudor" evidence="1">
    <location>
        <begin position="102"/>
        <end position="225"/>
    </location>
</feature>
<protein>
    <recommendedName>
        <fullName evidence="1">Tudor domain-containing protein</fullName>
    </recommendedName>
</protein>
<proteinExistence type="predicted"/>
<sequence>MEDNIRRIQGRPQVQRHIMEVANIRVREAFHRLRQFGHDHGFLDVGLVLREDVNVAQNQNQNARQEVDIQLRVVREDGDNPQPIPTRTPKVPKTELISGAIPAGTFCDAMVMRIISPAMFWVKPIASMEELKVLERQMAVFYEDEHSPFRDPNFFIEEGAYSGGYYAFYSRSQRCWVRAICGYDAVLVTRNTSVSMYLLDHGNVEHVAATSIRPLQSSFCKLPAQGLMAAFVGEARETEPNRWSPESCLAFRSQLIGKKLQVAVIKKCSSDFPSRFTRAEVVLKESPSSSSL</sequence>
<name>A0ABP1RNL8_9HEXA</name>
<gene>
    <name evidence="2" type="ORF">ODALV1_LOCUS24246</name>
</gene>
<dbReference type="Gene3D" id="2.40.50.90">
    <property type="match status" value="1"/>
</dbReference>
<accession>A0ABP1RNL8</accession>
<dbReference type="InterPro" id="IPR035437">
    <property type="entry name" value="SNase_OB-fold_sf"/>
</dbReference>
<comment type="caution">
    <text evidence="2">The sequence shown here is derived from an EMBL/GenBank/DDBJ whole genome shotgun (WGS) entry which is preliminary data.</text>
</comment>
<dbReference type="Gene3D" id="2.30.30.140">
    <property type="match status" value="1"/>
</dbReference>
<dbReference type="InterPro" id="IPR050621">
    <property type="entry name" value="Tudor_domain_containing"/>
</dbReference>
<dbReference type="Pfam" id="PF00567">
    <property type="entry name" value="TUDOR"/>
    <property type="match status" value="1"/>
</dbReference>
<dbReference type="Proteomes" id="UP001642540">
    <property type="component" value="Unassembled WGS sequence"/>
</dbReference>
<evidence type="ECO:0000259" key="1">
    <source>
        <dbReference type="Pfam" id="PF00567"/>
    </source>
</evidence>
<organism evidence="2 3">
    <name type="scientific">Orchesella dallaii</name>
    <dbReference type="NCBI Taxonomy" id="48710"/>
    <lineage>
        <taxon>Eukaryota</taxon>
        <taxon>Metazoa</taxon>
        <taxon>Ecdysozoa</taxon>
        <taxon>Arthropoda</taxon>
        <taxon>Hexapoda</taxon>
        <taxon>Collembola</taxon>
        <taxon>Entomobryomorpha</taxon>
        <taxon>Entomobryoidea</taxon>
        <taxon>Orchesellidae</taxon>
        <taxon>Orchesellinae</taxon>
        <taxon>Orchesella</taxon>
    </lineage>
</organism>
<dbReference type="SUPFAM" id="SSF63748">
    <property type="entry name" value="Tudor/PWWP/MBT"/>
    <property type="match status" value="1"/>
</dbReference>
<reference evidence="2 3" key="1">
    <citation type="submission" date="2024-08" db="EMBL/GenBank/DDBJ databases">
        <authorList>
            <person name="Cucini C."/>
            <person name="Frati F."/>
        </authorList>
    </citation>
    <scope>NUCLEOTIDE SEQUENCE [LARGE SCALE GENOMIC DNA]</scope>
</reference>
<keyword evidence="3" id="KW-1185">Reference proteome</keyword>